<dbReference type="EMBL" id="SEOQ01001708">
    <property type="protein sequence ID" value="TFY50766.1"/>
    <property type="molecule type" value="Genomic_DNA"/>
</dbReference>
<evidence type="ECO:0000313" key="2">
    <source>
        <dbReference type="EMBL" id="TFY50766.1"/>
    </source>
</evidence>
<proteinExistence type="predicted"/>
<name>A0A4Y9XL39_9AGAM</name>
<sequence length="220" mass="24292">MLPLPRPAPWELSLSFRPSSISPPLPSISAYPVSSSSLSWSEYPALARVASPIPCIRFMIGLDSCQRRRYRSKSKAFYRFAPTCHGRPSPDRAVSKYPALHSLGAAPPARGGAPWSTTATDSAPRLALPSARSRPLPPTPIQTDMAWQYARTLFTNHDARDRVYAWYYAGDEDPGPDQGLTLWVTVACWYLGRVRVLPELSPAFFPYTTVPSIGNANQTI</sequence>
<dbReference type="AlphaFoldDB" id="A0A4Y9XL39"/>
<dbReference type="OrthoDB" id="10614480at2759"/>
<evidence type="ECO:0000256" key="1">
    <source>
        <dbReference type="SAM" id="MobiDB-lite"/>
    </source>
</evidence>
<protein>
    <submittedName>
        <fullName evidence="2">Uncharacterized protein</fullName>
    </submittedName>
</protein>
<evidence type="ECO:0000313" key="3">
    <source>
        <dbReference type="Proteomes" id="UP000298327"/>
    </source>
</evidence>
<feature type="region of interest" description="Disordered" evidence="1">
    <location>
        <begin position="108"/>
        <end position="139"/>
    </location>
</feature>
<dbReference type="Proteomes" id="UP000298327">
    <property type="component" value="Unassembled WGS sequence"/>
</dbReference>
<gene>
    <name evidence="2" type="ORF">EVG20_g11342</name>
</gene>
<keyword evidence="3" id="KW-1185">Reference proteome</keyword>
<comment type="caution">
    <text evidence="2">The sequence shown here is derived from an EMBL/GenBank/DDBJ whole genome shotgun (WGS) entry which is preliminary data.</text>
</comment>
<accession>A0A4Y9XL39</accession>
<reference evidence="2 3" key="1">
    <citation type="submission" date="2019-02" db="EMBL/GenBank/DDBJ databases">
        <title>Genome sequencing of the rare red list fungi Dentipellis fragilis.</title>
        <authorList>
            <person name="Buettner E."/>
            <person name="Kellner H."/>
        </authorList>
    </citation>
    <scope>NUCLEOTIDE SEQUENCE [LARGE SCALE GENOMIC DNA]</scope>
    <source>
        <strain evidence="2 3">DSM 105465</strain>
    </source>
</reference>
<organism evidence="2 3">
    <name type="scientific">Dentipellis fragilis</name>
    <dbReference type="NCBI Taxonomy" id="205917"/>
    <lineage>
        <taxon>Eukaryota</taxon>
        <taxon>Fungi</taxon>
        <taxon>Dikarya</taxon>
        <taxon>Basidiomycota</taxon>
        <taxon>Agaricomycotina</taxon>
        <taxon>Agaricomycetes</taxon>
        <taxon>Russulales</taxon>
        <taxon>Hericiaceae</taxon>
        <taxon>Dentipellis</taxon>
    </lineage>
</organism>